<dbReference type="Proteomes" id="UP000223913">
    <property type="component" value="Unassembled WGS sequence"/>
</dbReference>
<feature type="chain" id="PRO_5013039443" description="DUF5777 domain-containing protein" evidence="1">
    <location>
        <begin position="20"/>
        <end position="292"/>
    </location>
</feature>
<proteinExistence type="predicted"/>
<accession>A0A2D0NHI4</accession>
<dbReference type="Pfam" id="PF19089">
    <property type="entry name" value="DUF5777"/>
    <property type="match status" value="1"/>
</dbReference>
<reference evidence="3 4" key="1">
    <citation type="submission" date="2017-10" db="EMBL/GenBank/DDBJ databases">
        <title>The draft genome sequence of Lewinella nigricans NBRC 102662.</title>
        <authorList>
            <person name="Wang K."/>
        </authorList>
    </citation>
    <scope>NUCLEOTIDE SEQUENCE [LARGE SCALE GENOMIC DNA]</scope>
    <source>
        <strain evidence="3 4">NBRC 102662</strain>
    </source>
</reference>
<dbReference type="InterPro" id="IPR045916">
    <property type="entry name" value="DUF5777"/>
</dbReference>
<dbReference type="OrthoDB" id="1117410at2"/>
<organism evidence="3 4">
    <name type="scientific">Flavilitoribacter nigricans (strain ATCC 23147 / DSM 23189 / NBRC 102662 / NCIMB 1420 / SS-2)</name>
    <name type="common">Lewinella nigricans</name>
    <dbReference type="NCBI Taxonomy" id="1122177"/>
    <lineage>
        <taxon>Bacteria</taxon>
        <taxon>Pseudomonadati</taxon>
        <taxon>Bacteroidota</taxon>
        <taxon>Saprospiria</taxon>
        <taxon>Saprospirales</taxon>
        <taxon>Lewinellaceae</taxon>
        <taxon>Flavilitoribacter</taxon>
    </lineage>
</organism>
<evidence type="ECO:0000313" key="4">
    <source>
        <dbReference type="Proteomes" id="UP000223913"/>
    </source>
</evidence>
<feature type="domain" description="DUF5777" evidence="2">
    <location>
        <begin position="41"/>
        <end position="286"/>
    </location>
</feature>
<dbReference type="AlphaFoldDB" id="A0A2D0NHI4"/>
<gene>
    <name evidence="3" type="ORF">CRP01_04155</name>
</gene>
<comment type="caution">
    <text evidence="3">The sequence shown here is derived from an EMBL/GenBank/DDBJ whole genome shotgun (WGS) entry which is preliminary data.</text>
</comment>
<sequence>MYRSALLLWLLCAVSALNAQDDLLSLLGDEEETTEYATAAFKTNRVINLHSLENTAAGVLDFKISHRFGMLNRGAYELFGLDAATIRIGGDYGITDRLMIGIGRSSFEKTYDGFVKFKLLRQSVGKRKMPVTAAIFASTAIQTLRWQNPDRENYFRSRLYYTFQLILGRKFSENISLQLSPTLVHRNLVEVASEANDVLALGGAGRIKLSKRIALNLEYIYVLPDQLAPGFGNSLSLGFDIETGGHVFQLHLTNSTSMIEKGFVTQNSGKWGDGGIHFGFNVSRVFTLKRQK</sequence>
<keyword evidence="4" id="KW-1185">Reference proteome</keyword>
<evidence type="ECO:0000259" key="2">
    <source>
        <dbReference type="Pfam" id="PF19089"/>
    </source>
</evidence>
<evidence type="ECO:0000256" key="1">
    <source>
        <dbReference type="SAM" id="SignalP"/>
    </source>
</evidence>
<evidence type="ECO:0000313" key="3">
    <source>
        <dbReference type="EMBL" id="PHN07955.1"/>
    </source>
</evidence>
<keyword evidence="1" id="KW-0732">Signal</keyword>
<protein>
    <recommendedName>
        <fullName evidence="2">DUF5777 domain-containing protein</fullName>
    </recommendedName>
</protein>
<dbReference type="RefSeq" id="WP_099148744.1">
    <property type="nucleotide sequence ID" value="NZ_PDUD01000004.1"/>
</dbReference>
<feature type="signal peptide" evidence="1">
    <location>
        <begin position="1"/>
        <end position="19"/>
    </location>
</feature>
<dbReference type="EMBL" id="PDUD01000004">
    <property type="protein sequence ID" value="PHN07955.1"/>
    <property type="molecule type" value="Genomic_DNA"/>
</dbReference>
<name>A0A2D0NHI4_FLAN2</name>